<dbReference type="AlphaFoldDB" id="A0AAD9F179"/>
<protein>
    <submittedName>
        <fullName evidence="1">Serine/threonine-protein kinase HAL5-like</fullName>
    </submittedName>
</protein>
<proteinExistence type="predicted"/>
<gene>
    <name evidence="1" type="ORF">KUDE01_031723</name>
</gene>
<keyword evidence="2" id="KW-1185">Reference proteome</keyword>
<dbReference type="EMBL" id="JASDAP010000021">
    <property type="protein sequence ID" value="KAK1885529.1"/>
    <property type="molecule type" value="Genomic_DNA"/>
</dbReference>
<dbReference type="GO" id="GO:0016301">
    <property type="term" value="F:kinase activity"/>
    <property type="evidence" value="ECO:0007669"/>
    <property type="project" value="UniProtKB-KW"/>
</dbReference>
<keyword evidence="1" id="KW-0808">Transferase</keyword>
<evidence type="ECO:0000313" key="1">
    <source>
        <dbReference type="EMBL" id="KAK1885529.1"/>
    </source>
</evidence>
<comment type="caution">
    <text evidence="1">The sequence shown here is derived from an EMBL/GenBank/DDBJ whole genome shotgun (WGS) entry which is preliminary data.</text>
</comment>
<sequence length="56" mass="6316">MKTRSVTPQRSWQRAGEFSSLNELCPLGYSYSCAPRRTGRGGELAAFHRDCFSTNM</sequence>
<accession>A0AAD9F179</accession>
<evidence type="ECO:0000313" key="2">
    <source>
        <dbReference type="Proteomes" id="UP001228049"/>
    </source>
</evidence>
<feature type="non-terminal residue" evidence="1">
    <location>
        <position position="56"/>
    </location>
</feature>
<reference evidence="1" key="1">
    <citation type="submission" date="2023-04" db="EMBL/GenBank/DDBJ databases">
        <title>Chromosome-level genome of Chaenocephalus aceratus.</title>
        <authorList>
            <person name="Park H."/>
        </authorList>
    </citation>
    <scope>NUCLEOTIDE SEQUENCE</scope>
    <source>
        <strain evidence="1">DE</strain>
        <tissue evidence="1">Muscle</tissue>
    </source>
</reference>
<dbReference type="Proteomes" id="UP001228049">
    <property type="component" value="Unassembled WGS sequence"/>
</dbReference>
<organism evidence="1 2">
    <name type="scientific">Dissostichus eleginoides</name>
    <name type="common">Patagonian toothfish</name>
    <name type="synonym">Dissostichus amissus</name>
    <dbReference type="NCBI Taxonomy" id="100907"/>
    <lineage>
        <taxon>Eukaryota</taxon>
        <taxon>Metazoa</taxon>
        <taxon>Chordata</taxon>
        <taxon>Craniata</taxon>
        <taxon>Vertebrata</taxon>
        <taxon>Euteleostomi</taxon>
        <taxon>Actinopterygii</taxon>
        <taxon>Neopterygii</taxon>
        <taxon>Teleostei</taxon>
        <taxon>Neoteleostei</taxon>
        <taxon>Acanthomorphata</taxon>
        <taxon>Eupercaria</taxon>
        <taxon>Perciformes</taxon>
        <taxon>Notothenioidei</taxon>
        <taxon>Nototheniidae</taxon>
        <taxon>Dissostichus</taxon>
    </lineage>
</organism>
<name>A0AAD9F179_DISEL</name>
<keyword evidence="1" id="KW-0418">Kinase</keyword>